<dbReference type="GO" id="GO:0004497">
    <property type="term" value="F:monooxygenase activity"/>
    <property type="evidence" value="ECO:0007669"/>
    <property type="project" value="TreeGrafter"/>
</dbReference>
<reference evidence="2" key="1">
    <citation type="submission" date="2023-06" db="EMBL/GenBank/DDBJ databases">
        <title>Conoideocrella luteorostrata (Hypocreales: Clavicipitaceae), a potential biocontrol fungus for elongate hemlock scale in United States Christmas tree production areas.</title>
        <authorList>
            <person name="Barrett H."/>
            <person name="Lovett B."/>
            <person name="Macias A.M."/>
            <person name="Stajich J.E."/>
            <person name="Kasson M.T."/>
        </authorList>
    </citation>
    <scope>NUCLEOTIDE SEQUENCE</scope>
    <source>
        <strain evidence="2">ARSEF 14590</strain>
    </source>
</reference>
<evidence type="ECO:0000256" key="1">
    <source>
        <dbReference type="ARBA" id="ARBA00023002"/>
    </source>
</evidence>
<dbReference type="SUPFAM" id="SSF51905">
    <property type="entry name" value="FAD/NAD(P)-binding domain"/>
    <property type="match status" value="1"/>
</dbReference>
<dbReference type="GO" id="GO:0050660">
    <property type="term" value="F:flavin adenine dinucleotide binding"/>
    <property type="evidence" value="ECO:0007669"/>
    <property type="project" value="TreeGrafter"/>
</dbReference>
<dbReference type="Pfam" id="PF13738">
    <property type="entry name" value="Pyr_redox_3"/>
    <property type="match status" value="1"/>
</dbReference>
<evidence type="ECO:0008006" key="4">
    <source>
        <dbReference type="Google" id="ProtNLM"/>
    </source>
</evidence>
<dbReference type="AlphaFoldDB" id="A0AAJ0CDB4"/>
<gene>
    <name evidence="2" type="ORF">QQS21_011463</name>
</gene>
<dbReference type="PANTHER" id="PTHR43539">
    <property type="entry name" value="FLAVIN-BINDING MONOOXYGENASE-LIKE PROTEIN (AFU_ORTHOLOGUE AFUA_4G09220)"/>
    <property type="match status" value="1"/>
</dbReference>
<evidence type="ECO:0000313" key="3">
    <source>
        <dbReference type="Proteomes" id="UP001251528"/>
    </source>
</evidence>
<dbReference type="InterPro" id="IPR050982">
    <property type="entry name" value="Auxin_biosynth/cation_transpt"/>
</dbReference>
<evidence type="ECO:0000313" key="2">
    <source>
        <dbReference type="EMBL" id="KAK2590851.1"/>
    </source>
</evidence>
<keyword evidence="1" id="KW-0560">Oxidoreductase</keyword>
<name>A0AAJ0CDB4_9HYPO</name>
<dbReference type="PANTHER" id="PTHR43539:SF24">
    <property type="entry name" value="FAD_NAD(P)-BINDING DOMAIN-CONTAINING PROTEIN-RELATED"/>
    <property type="match status" value="1"/>
</dbReference>
<accession>A0AAJ0CDB4</accession>
<proteinExistence type="predicted"/>
<dbReference type="Gene3D" id="3.50.50.60">
    <property type="entry name" value="FAD/NAD(P)-binding domain"/>
    <property type="match status" value="1"/>
</dbReference>
<dbReference type="PRINTS" id="PR00469">
    <property type="entry name" value="PNDRDTASEII"/>
</dbReference>
<keyword evidence="3" id="KW-1185">Reference proteome</keyword>
<comment type="caution">
    <text evidence="2">The sequence shown here is derived from an EMBL/GenBank/DDBJ whole genome shotgun (WGS) entry which is preliminary data.</text>
</comment>
<dbReference type="EMBL" id="JASWJB010000390">
    <property type="protein sequence ID" value="KAK2590851.1"/>
    <property type="molecule type" value="Genomic_DNA"/>
</dbReference>
<dbReference type="InterPro" id="IPR036188">
    <property type="entry name" value="FAD/NAD-bd_sf"/>
</dbReference>
<protein>
    <recommendedName>
        <fullName evidence="4">Flavin-containing monooxygenase</fullName>
    </recommendedName>
</protein>
<organism evidence="2 3">
    <name type="scientific">Conoideocrella luteorostrata</name>
    <dbReference type="NCBI Taxonomy" id="1105319"/>
    <lineage>
        <taxon>Eukaryota</taxon>
        <taxon>Fungi</taxon>
        <taxon>Dikarya</taxon>
        <taxon>Ascomycota</taxon>
        <taxon>Pezizomycotina</taxon>
        <taxon>Sordariomycetes</taxon>
        <taxon>Hypocreomycetidae</taxon>
        <taxon>Hypocreales</taxon>
        <taxon>Clavicipitaceae</taxon>
        <taxon>Conoideocrella</taxon>
    </lineage>
</organism>
<dbReference type="Proteomes" id="UP001251528">
    <property type="component" value="Unassembled WGS sequence"/>
</dbReference>
<sequence length="606" mass="67502">MTNEFPPCSRIPSLTLHESLDKETNPQPIVERWITSLTNCMSEKTAKNLEHLFIEESWWRDLVSLSWDFTSKYGPEAISQYLAESTAGLQKVEIVLSGALQPQLVDMMGMTYVQSGFNFQTTVGSGRGVVRLANVGLDDWKAWTVSTQLERLRGQEEMEPMRLRSPVIQQEPPNDATDDLKSRATDLQVLVVGAGQSGLAIAAHLQNLGLRHLVVEKSSQLGAGWRSRYDSIKSHTPSYSDHYPFLKFPTNWPRWLEKEHMVQWIESYKNIMGINVAHSVSVDAIKYDESTRQYTVEADTPSGRCIIQTKHIVLATGICSEAPIWPQFPGEKSYTGQIYHSSEHKSASQIPDLENKRITIVGCGASAHDIAQDLVNHGAKGVSIVQRHPIFTISLDSTEKFQMALWNTPGLSTEDADLLANSLPTSLARAMAVGITKMMCENDKTLLDGLREAGMALRTGSDGVSFLDYQIVKTGCFYIDQGASQMIIDGKIKIYQCEEGVKEFNSSGITLRNDTDIDSDVVILATGYERCDQTVKSLMGEEVHSKIPGFGLLDNEQERIGCWRPTGVPGFWYMTGSFVWCRQFSSLLALQIYAVEHGLNTGHYDA</sequence>